<keyword evidence="4" id="KW-1185">Reference proteome</keyword>
<dbReference type="InterPro" id="IPR013728">
    <property type="entry name" value="BT_3987-like_N"/>
</dbReference>
<dbReference type="Pfam" id="PF16390">
    <property type="entry name" value="DUF4999"/>
    <property type="match status" value="1"/>
</dbReference>
<protein>
    <recommendedName>
        <fullName evidence="5">DUF1735 domain-containing protein</fullName>
    </recommendedName>
</protein>
<feature type="domain" description="BT-3987-like N-terminal" evidence="1">
    <location>
        <begin position="184"/>
        <end position="287"/>
    </location>
</feature>
<evidence type="ECO:0000259" key="1">
    <source>
        <dbReference type="Pfam" id="PF08522"/>
    </source>
</evidence>
<dbReference type="Gene3D" id="2.60.40.1740">
    <property type="entry name" value="hypothetical protein (bacova_03559)"/>
    <property type="match status" value="2"/>
</dbReference>
<dbReference type="Gene3D" id="2.60.120.260">
    <property type="entry name" value="Galactose-binding domain-like"/>
    <property type="match status" value="1"/>
</dbReference>
<dbReference type="STRING" id="1796646.A4V02_01425"/>
<accession>A0A1B1S6W5</accession>
<dbReference type="Pfam" id="PF08522">
    <property type="entry name" value="BT_3987-like_N"/>
    <property type="match status" value="2"/>
</dbReference>
<dbReference type="OrthoDB" id="1041979at2"/>
<evidence type="ECO:0008006" key="5">
    <source>
        <dbReference type="Google" id="ProtNLM"/>
    </source>
</evidence>
<dbReference type="GeneID" id="65535496"/>
<evidence type="ECO:0000313" key="3">
    <source>
        <dbReference type="EMBL" id="ANU62528.1"/>
    </source>
</evidence>
<accession>A0A1Z2XEW3</accession>
<feature type="domain" description="DUF4999" evidence="2">
    <location>
        <begin position="1"/>
        <end position="55"/>
    </location>
</feature>
<dbReference type="EMBL" id="CP015402">
    <property type="protein sequence ID" value="ANU62528.1"/>
    <property type="molecule type" value="Genomic_DNA"/>
</dbReference>
<name>A0A1B1S6W5_9BACT</name>
<evidence type="ECO:0000259" key="2">
    <source>
        <dbReference type="Pfam" id="PF16390"/>
    </source>
</evidence>
<evidence type="ECO:0000313" key="4">
    <source>
        <dbReference type="Proteomes" id="UP000186351"/>
    </source>
</evidence>
<dbReference type="InterPro" id="IPR008979">
    <property type="entry name" value="Galactose-bd-like_sf"/>
</dbReference>
<dbReference type="InterPro" id="IPR032163">
    <property type="entry name" value="DUF4999"/>
</dbReference>
<organism evidence="3 4">
    <name type="scientific">Muribaculum intestinale</name>
    <dbReference type="NCBI Taxonomy" id="1796646"/>
    <lineage>
        <taxon>Bacteria</taxon>
        <taxon>Pseudomonadati</taxon>
        <taxon>Bacteroidota</taxon>
        <taxon>Bacteroidia</taxon>
        <taxon>Bacteroidales</taxon>
        <taxon>Muribaculaceae</taxon>
        <taxon>Muribaculum</taxon>
    </lineage>
</organism>
<dbReference type="RefSeq" id="WP_068959925.1">
    <property type="nucleotide sequence ID" value="NZ_CAJTAP010000011.1"/>
</dbReference>
<dbReference type="SUPFAM" id="SSF49785">
    <property type="entry name" value="Galactose-binding domain-like"/>
    <property type="match status" value="1"/>
</dbReference>
<reference evidence="4" key="1">
    <citation type="submission" date="2016-04" db="EMBL/GenBank/DDBJ databases">
        <title>Complete Genome Sequences of Twelve Strains of a Stable Defined Moderately Diverse Mouse Microbiota 2 (sDMDMm2).</title>
        <authorList>
            <person name="Uchimura Y."/>
            <person name="Wyss M."/>
            <person name="Brugiroux S."/>
            <person name="Limenitakis J.P."/>
            <person name="Stecher B."/>
            <person name="McCoy K.D."/>
            <person name="Macpherson A.J."/>
        </authorList>
    </citation>
    <scope>NUCLEOTIDE SEQUENCE [LARGE SCALE GENOMIC DNA]</scope>
    <source>
        <strain evidence="4">YL27</strain>
    </source>
</reference>
<feature type="domain" description="BT-3987-like N-terminal" evidence="1">
    <location>
        <begin position="69"/>
        <end position="157"/>
    </location>
</feature>
<proteinExistence type="predicted"/>
<dbReference type="AlphaFoldDB" id="A0A1B1S6W5"/>
<dbReference type="Proteomes" id="UP000186351">
    <property type="component" value="Chromosome"/>
</dbReference>
<sequence>MKKFWHYIAVCAVVATIAPLTSCDDDDTVDPYDINYCYLYQPNSTFARLEYKANGEFLIDINDPLALKPVRLTKPAPRDLSVKVGIDPSLVDEYNQANNTEYTFLEGASIVNPVLTIPAGQYVSPEVITVTFGDKKGFQTEASDLMLPIVISDADGQTISKSSRIFLTFSSTYKANKVTAKHETAMTVDPEEDGWQNEYSTITISDILNADWNADDPITVKAVIDNSLIDAYNQANASSYKPIQASLANSDIVIPAGSSKGAITINVGDYTDIANGSEYIIPVKFSLTSGLGAELTSDVSYITISNLPLSLSKTAMLPSGYTQIAYESSWTGTLDGDNTDFAANLLADPDNNDTYLFAEPGSKVVVDLGSVKNVHIIAVSFYAWYYGLSDLLNVETSIDGNAWTKWGDVRIYGNPTYYISFSKPANFRYIRWTGGTYSYYDQAYYSGIKFYNK</sequence>
<gene>
    <name evidence="3" type="ORF">A4V02_01425</name>
</gene>
<dbReference type="KEGG" id="pary:A4V02_01425"/>